<sequence length="97" mass="10976">MGADGARGDIVLWMLARNNMFEKLPDYVDIDIDIVNEAYEVVKAHIRSNQVAIDQLVDVLMEKDTLGSDEFRAILSEYVEISEEQRETAAWTELATA</sequence>
<name>A0A6G1ED57_9ORYZ</name>
<dbReference type="SUPFAM" id="SSF140990">
    <property type="entry name" value="FtsH protease domain-like"/>
    <property type="match status" value="1"/>
</dbReference>
<accession>A0A6G1ED57</accession>
<dbReference type="InterPro" id="IPR037219">
    <property type="entry name" value="Peptidase_M41-like"/>
</dbReference>
<organism evidence="1 2">
    <name type="scientific">Oryza meyeriana var. granulata</name>
    <dbReference type="NCBI Taxonomy" id="110450"/>
    <lineage>
        <taxon>Eukaryota</taxon>
        <taxon>Viridiplantae</taxon>
        <taxon>Streptophyta</taxon>
        <taxon>Embryophyta</taxon>
        <taxon>Tracheophyta</taxon>
        <taxon>Spermatophyta</taxon>
        <taxon>Magnoliopsida</taxon>
        <taxon>Liliopsida</taxon>
        <taxon>Poales</taxon>
        <taxon>Poaceae</taxon>
        <taxon>BOP clade</taxon>
        <taxon>Oryzoideae</taxon>
        <taxon>Oryzeae</taxon>
        <taxon>Oryzinae</taxon>
        <taxon>Oryza</taxon>
        <taxon>Oryza meyeriana</taxon>
    </lineage>
</organism>
<dbReference type="AlphaFoldDB" id="A0A6G1ED57"/>
<dbReference type="GO" id="GO:0004222">
    <property type="term" value="F:metalloendopeptidase activity"/>
    <property type="evidence" value="ECO:0007669"/>
    <property type="project" value="InterPro"/>
</dbReference>
<dbReference type="EMBL" id="SPHZ02000003">
    <property type="protein sequence ID" value="KAF0922677.1"/>
    <property type="molecule type" value="Genomic_DNA"/>
</dbReference>
<reference evidence="1 2" key="1">
    <citation type="submission" date="2019-11" db="EMBL/GenBank/DDBJ databases">
        <title>Whole genome sequence of Oryza granulata.</title>
        <authorList>
            <person name="Li W."/>
        </authorList>
    </citation>
    <scope>NUCLEOTIDE SEQUENCE [LARGE SCALE GENOMIC DNA]</scope>
    <source>
        <strain evidence="2">cv. Menghai</strain>
        <tissue evidence="1">Leaf</tissue>
    </source>
</reference>
<gene>
    <name evidence="1" type="ORF">E2562_001075</name>
</gene>
<dbReference type="Proteomes" id="UP000479710">
    <property type="component" value="Unassembled WGS sequence"/>
</dbReference>
<proteinExistence type="predicted"/>
<dbReference type="OrthoDB" id="1000557at2759"/>
<dbReference type="GO" id="GO:0005524">
    <property type="term" value="F:ATP binding"/>
    <property type="evidence" value="ECO:0007669"/>
    <property type="project" value="InterPro"/>
</dbReference>
<comment type="caution">
    <text evidence="1">The sequence shown here is derived from an EMBL/GenBank/DDBJ whole genome shotgun (WGS) entry which is preliminary data.</text>
</comment>
<evidence type="ECO:0000313" key="2">
    <source>
        <dbReference type="Proteomes" id="UP000479710"/>
    </source>
</evidence>
<keyword evidence="2" id="KW-1185">Reference proteome</keyword>
<protein>
    <submittedName>
        <fullName evidence="1">Uncharacterized protein</fullName>
    </submittedName>
</protein>
<evidence type="ECO:0000313" key="1">
    <source>
        <dbReference type="EMBL" id="KAF0922677.1"/>
    </source>
</evidence>
<dbReference type="GO" id="GO:0004176">
    <property type="term" value="F:ATP-dependent peptidase activity"/>
    <property type="evidence" value="ECO:0007669"/>
    <property type="project" value="InterPro"/>
</dbReference>
<dbReference type="GO" id="GO:0006508">
    <property type="term" value="P:proteolysis"/>
    <property type="evidence" value="ECO:0007669"/>
    <property type="project" value="InterPro"/>
</dbReference>
<dbReference type="Gene3D" id="1.20.58.760">
    <property type="entry name" value="Peptidase M41"/>
    <property type="match status" value="1"/>
</dbReference>